<dbReference type="InterPro" id="IPR048020">
    <property type="entry name" value="Transpos_IS3"/>
</dbReference>
<dbReference type="GO" id="GO:0015074">
    <property type="term" value="P:DNA integration"/>
    <property type="evidence" value="ECO:0007669"/>
    <property type="project" value="InterPro"/>
</dbReference>
<dbReference type="InterPro" id="IPR012337">
    <property type="entry name" value="RNaseH-like_sf"/>
</dbReference>
<dbReference type="Proteomes" id="UP000001817">
    <property type="component" value="Chromosome 1"/>
</dbReference>
<dbReference type="STRING" id="266265.Bxe_A2546"/>
<evidence type="ECO:0000313" key="3">
    <source>
        <dbReference type="Proteomes" id="UP000001817"/>
    </source>
</evidence>
<dbReference type="EMBL" id="CP000270">
    <property type="protein sequence ID" value="ABE30428.1"/>
    <property type="molecule type" value="Genomic_DNA"/>
</dbReference>
<evidence type="ECO:0000259" key="1">
    <source>
        <dbReference type="PROSITE" id="PS50994"/>
    </source>
</evidence>
<evidence type="ECO:0000313" key="2">
    <source>
        <dbReference type="EMBL" id="ABE30428.1"/>
    </source>
</evidence>
<dbReference type="Gene3D" id="3.30.420.10">
    <property type="entry name" value="Ribonuclease H-like superfamily/Ribonuclease H"/>
    <property type="match status" value="1"/>
</dbReference>
<feature type="domain" description="Integrase catalytic" evidence="1">
    <location>
        <begin position="106"/>
        <end position="269"/>
    </location>
</feature>
<name>Q13ZR1_PARXL</name>
<dbReference type="InterPro" id="IPR036397">
    <property type="entry name" value="RNaseH_sf"/>
</dbReference>
<dbReference type="PANTHER" id="PTHR46889:SF4">
    <property type="entry name" value="TRANSPOSASE INSO FOR INSERTION SEQUENCE ELEMENT IS911B-RELATED"/>
    <property type="match status" value="1"/>
</dbReference>
<sequence length="275" mass="32044">MLCRVFEVGASSYYAWRRRAESPRAQENARLEVQIAAAHERTRHTYGRERLQADLRDHGVRVGLHRIRRIRSKLGLRCKQKRKFRNTTDSKHDLPVAPNLLERNFDMSAPNQTWVSDITYLWTDEGWLYLAGIKDLFNGELVGYAMSERMTRSLVMQALFSAVSLKRPQAGLVVHSDRGAQYCSRDYRDLTKQFGMTISMSRKGDCYDNAPMESFWGSLKNELVHHCRFATRAEARQAVTEYIEIFYNRQRKQARLGYLSPAAFTQRFYKMQLAA</sequence>
<organism evidence="2 3">
    <name type="scientific">Paraburkholderia xenovorans (strain LB400)</name>
    <dbReference type="NCBI Taxonomy" id="266265"/>
    <lineage>
        <taxon>Bacteria</taxon>
        <taxon>Pseudomonadati</taxon>
        <taxon>Pseudomonadota</taxon>
        <taxon>Betaproteobacteria</taxon>
        <taxon>Burkholderiales</taxon>
        <taxon>Burkholderiaceae</taxon>
        <taxon>Paraburkholderia</taxon>
    </lineage>
</organism>
<proteinExistence type="predicted"/>
<gene>
    <name evidence="2" type="ORF">Bxe_A2546</name>
</gene>
<dbReference type="Pfam" id="PF00665">
    <property type="entry name" value="rve"/>
    <property type="match status" value="1"/>
</dbReference>
<dbReference type="PANTHER" id="PTHR46889">
    <property type="entry name" value="TRANSPOSASE INSF FOR INSERTION SEQUENCE IS3B-RELATED"/>
    <property type="match status" value="1"/>
</dbReference>
<dbReference type="SUPFAM" id="SSF53098">
    <property type="entry name" value="Ribonuclease H-like"/>
    <property type="match status" value="1"/>
</dbReference>
<protein>
    <submittedName>
        <fullName evidence="2">IS1 transposase, InsB</fullName>
    </submittedName>
</protein>
<dbReference type="Pfam" id="PF13276">
    <property type="entry name" value="HTH_21"/>
    <property type="match status" value="1"/>
</dbReference>
<dbReference type="GO" id="GO:0003676">
    <property type="term" value="F:nucleic acid binding"/>
    <property type="evidence" value="ECO:0007669"/>
    <property type="project" value="InterPro"/>
</dbReference>
<dbReference type="InterPro" id="IPR050900">
    <property type="entry name" value="Transposase_IS3/IS150/IS904"/>
</dbReference>
<accession>Q13ZR1</accession>
<dbReference type="InterPro" id="IPR001584">
    <property type="entry name" value="Integrase_cat-core"/>
</dbReference>
<dbReference type="eggNOG" id="COG2801">
    <property type="taxonomic scope" value="Bacteria"/>
</dbReference>
<dbReference type="NCBIfam" id="NF033516">
    <property type="entry name" value="transpos_IS3"/>
    <property type="match status" value="1"/>
</dbReference>
<dbReference type="AlphaFoldDB" id="Q13ZR1"/>
<dbReference type="PROSITE" id="PS50994">
    <property type="entry name" value="INTEGRASE"/>
    <property type="match status" value="1"/>
</dbReference>
<keyword evidence="3" id="KW-1185">Reference proteome</keyword>
<reference evidence="2 3" key="1">
    <citation type="journal article" date="2006" name="Proc. Natl. Acad. Sci. U.S.A.">
        <title>Burkholderia xenovorans LB400 harbors a multi-replicon, 9.73-Mbp genome shaped for versatility.</title>
        <authorList>
            <person name="Chain P.S."/>
            <person name="Denef V.J."/>
            <person name="Konstantinidis K.T."/>
            <person name="Vergez L.M."/>
            <person name="Agullo L."/>
            <person name="Reyes V.L."/>
            <person name="Hauser L."/>
            <person name="Cordova M."/>
            <person name="Gomez L."/>
            <person name="Gonzalez M."/>
            <person name="Land M."/>
            <person name="Lao V."/>
            <person name="Larimer F."/>
            <person name="LiPuma J.J."/>
            <person name="Mahenthiralingam E."/>
            <person name="Malfatti S.A."/>
            <person name="Marx C.J."/>
            <person name="Parnell J.J."/>
            <person name="Ramette A."/>
            <person name="Richardson P."/>
            <person name="Seeger M."/>
            <person name="Smith D."/>
            <person name="Spilker T."/>
            <person name="Sul W.J."/>
            <person name="Tsoi T.V."/>
            <person name="Ulrich L.E."/>
            <person name="Zhulin I.B."/>
            <person name="Tiedje J.M."/>
        </authorList>
    </citation>
    <scope>NUCLEOTIDE SEQUENCE [LARGE SCALE GENOMIC DNA]</scope>
    <source>
        <strain evidence="2 3">LB400</strain>
    </source>
</reference>
<dbReference type="KEGG" id="bxe:Bxe_A2546"/>
<dbReference type="InterPro" id="IPR025948">
    <property type="entry name" value="HTH-like_dom"/>
</dbReference>
<dbReference type="Pfam" id="PF13333">
    <property type="entry name" value="rve_2"/>
    <property type="match status" value="1"/>
</dbReference>